<proteinExistence type="inferred from homology"/>
<comment type="similarity">
    <text evidence="2">Belongs to the AF4 family.</text>
</comment>
<keyword evidence="6" id="KW-0732">Signal</keyword>
<feature type="region of interest" description="Disordered" evidence="5">
    <location>
        <begin position="888"/>
        <end position="964"/>
    </location>
</feature>
<accession>A0A6P7H1R2</accession>
<feature type="compositionally biased region" description="Polar residues" evidence="5">
    <location>
        <begin position="798"/>
        <end position="814"/>
    </location>
</feature>
<feature type="chain" id="PRO_5027879950" evidence="6">
    <location>
        <begin position="29"/>
        <end position="1214"/>
    </location>
</feature>
<feature type="region of interest" description="Disordered" evidence="5">
    <location>
        <begin position="1092"/>
        <end position="1132"/>
    </location>
</feature>
<feature type="compositionally biased region" description="Basic and acidic residues" evidence="5">
    <location>
        <begin position="96"/>
        <end position="124"/>
    </location>
</feature>
<keyword evidence="3" id="KW-0597">Phosphoprotein</keyword>
<feature type="compositionally biased region" description="Polar residues" evidence="5">
    <location>
        <begin position="403"/>
        <end position="414"/>
    </location>
</feature>
<evidence type="ECO:0000256" key="3">
    <source>
        <dbReference type="ARBA" id="ARBA00022553"/>
    </source>
</evidence>
<feature type="compositionally biased region" description="Low complexity" evidence="5">
    <location>
        <begin position="673"/>
        <end position="698"/>
    </location>
</feature>
<organism evidence="8 9">
    <name type="scientific">Parambassis ranga</name>
    <name type="common">Indian glassy fish</name>
    <dbReference type="NCBI Taxonomy" id="210632"/>
    <lineage>
        <taxon>Eukaryota</taxon>
        <taxon>Metazoa</taxon>
        <taxon>Chordata</taxon>
        <taxon>Craniata</taxon>
        <taxon>Vertebrata</taxon>
        <taxon>Euteleostomi</taxon>
        <taxon>Actinopterygii</taxon>
        <taxon>Neopterygii</taxon>
        <taxon>Teleostei</taxon>
        <taxon>Neoteleostei</taxon>
        <taxon>Acanthomorphata</taxon>
        <taxon>Ovalentaria</taxon>
        <taxon>Ambassidae</taxon>
        <taxon>Parambassis</taxon>
    </lineage>
</organism>
<feature type="compositionally biased region" description="Polar residues" evidence="5">
    <location>
        <begin position="340"/>
        <end position="356"/>
    </location>
</feature>
<dbReference type="CTD" id="3899"/>
<evidence type="ECO:0000313" key="9">
    <source>
        <dbReference type="RefSeq" id="XP_028248905.1"/>
    </source>
</evidence>
<dbReference type="Pfam" id="PF18876">
    <property type="entry name" value="AFF4_CHD"/>
    <property type="match status" value="1"/>
</dbReference>
<dbReference type="Proteomes" id="UP000515145">
    <property type="component" value="Chromosome 21"/>
</dbReference>
<evidence type="ECO:0000256" key="2">
    <source>
        <dbReference type="ARBA" id="ARBA00007354"/>
    </source>
</evidence>
<dbReference type="PANTHER" id="PTHR10528">
    <property type="entry name" value="AF4/FMR2 FAMILY MEMBER"/>
    <property type="match status" value="1"/>
</dbReference>
<evidence type="ECO:0000259" key="7">
    <source>
        <dbReference type="Pfam" id="PF18876"/>
    </source>
</evidence>
<evidence type="ECO:0000256" key="1">
    <source>
        <dbReference type="ARBA" id="ARBA00004123"/>
    </source>
</evidence>
<keyword evidence="4" id="KW-0539">Nucleus</keyword>
<evidence type="ECO:0000256" key="4">
    <source>
        <dbReference type="ARBA" id="ARBA00023242"/>
    </source>
</evidence>
<evidence type="ECO:0000256" key="5">
    <source>
        <dbReference type="SAM" id="MobiDB-lite"/>
    </source>
</evidence>
<feature type="compositionally biased region" description="Polar residues" evidence="5">
    <location>
        <begin position="238"/>
        <end position="261"/>
    </location>
</feature>
<feature type="compositionally biased region" description="Low complexity" evidence="5">
    <location>
        <begin position="142"/>
        <end position="166"/>
    </location>
</feature>
<comment type="subcellular location">
    <subcellularLocation>
        <location evidence="1">Nucleus</location>
    </subcellularLocation>
</comment>
<dbReference type="InterPro" id="IPR007797">
    <property type="entry name" value="AF4/FMR2"/>
</dbReference>
<feature type="compositionally biased region" description="Basic residues" evidence="5">
    <location>
        <begin position="130"/>
        <end position="139"/>
    </location>
</feature>
<feature type="compositionally biased region" description="Basic and acidic residues" evidence="5">
    <location>
        <begin position="926"/>
        <end position="942"/>
    </location>
</feature>
<dbReference type="GO" id="GO:0032783">
    <property type="term" value="C:super elongation complex"/>
    <property type="evidence" value="ECO:0007669"/>
    <property type="project" value="TreeGrafter"/>
</dbReference>
<feature type="compositionally biased region" description="Basic residues" evidence="5">
    <location>
        <begin position="916"/>
        <end position="925"/>
    </location>
</feature>
<feature type="compositionally biased region" description="Polar residues" evidence="5">
    <location>
        <begin position="852"/>
        <end position="872"/>
    </location>
</feature>
<dbReference type="PANTHER" id="PTHR10528:SF16">
    <property type="entry name" value="AF4_FMR2 FAMILY MEMBER 3"/>
    <property type="match status" value="1"/>
</dbReference>
<dbReference type="GeneID" id="114426015"/>
<feature type="compositionally biased region" description="Basic and acidic residues" evidence="5">
    <location>
        <begin position="532"/>
        <end position="582"/>
    </location>
</feature>
<dbReference type="OrthoDB" id="6382204at2759"/>
<feature type="compositionally biased region" description="Polar residues" evidence="5">
    <location>
        <begin position="209"/>
        <end position="218"/>
    </location>
</feature>
<feature type="compositionally biased region" description="Polar residues" evidence="5">
    <location>
        <begin position="631"/>
        <end position="642"/>
    </location>
</feature>
<dbReference type="Pfam" id="PF05110">
    <property type="entry name" value="AF-4"/>
    <property type="match status" value="1"/>
</dbReference>
<feature type="compositionally biased region" description="Acidic residues" evidence="5">
    <location>
        <begin position="591"/>
        <end position="601"/>
    </location>
</feature>
<feature type="compositionally biased region" description="Basic and acidic residues" evidence="5">
    <location>
        <begin position="643"/>
        <end position="670"/>
    </location>
</feature>
<evidence type="ECO:0000256" key="6">
    <source>
        <dbReference type="SAM" id="SignalP"/>
    </source>
</evidence>
<feature type="compositionally biased region" description="Pro residues" evidence="5">
    <location>
        <begin position="895"/>
        <end position="906"/>
    </location>
</feature>
<feature type="compositionally biased region" description="Low complexity" evidence="5">
    <location>
        <begin position="293"/>
        <end position="322"/>
    </location>
</feature>
<feature type="domain" description="AF4/FMR2 C-terminal homology" evidence="7">
    <location>
        <begin position="963"/>
        <end position="1213"/>
    </location>
</feature>
<feature type="compositionally biased region" description="Low complexity" evidence="5">
    <location>
        <begin position="267"/>
        <end position="283"/>
    </location>
</feature>
<protein>
    <submittedName>
        <fullName evidence="9">AF4/FMR2 family member 3</fullName>
    </submittedName>
</protein>
<gene>
    <name evidence="9" type="primary">aff3</name>
</gene>
<dbReference type="InterPro" id="IPR043640">
    <property type="entry name" value="AF4/FMR2_CHD"/>
</dbReference>
<feature type="region of interest" description="Disordered" evidence="5">
    <location>
        <begin position="798"/>
        <end position="875"/>
    </location>
</feature>
<dbReference type="RefSeq" id="XP_028248905.1">
    <property type="nucleotide sequence ID" value="XM_028393104.1"/>
</dbReference>
<feature type="compositionally biased region" description="Basic and acidic residues" evidence="5">
    <location>
        <begin position="602"/>
        <end position="619"/>
    </location>
</feature>
<feature type="region of interest" description="Disordered" evidence="5">
    <location>
        <begin position="63"/>
        <end position="778"/>
    </location>
</feature>
<dbReference type="GO" id="GO:0010468">
    <property type="term" value="P:regulation of gene expression"/>
    <property type="evidence" value="ECO:0007669"/>
    <property type="project" value="InterPro"/>
</dbReference>
<sequence length="1214" mass="135793">MPTVLGGKGKLSIVCFLLRCAYSQVTRSQHNSCAKDILEDMTQSWPSQQALGGDQAQRILYNSKDAKQPTGQQRQSRGDVPLRTARHPHVAPHKSMLADDLKLSSDEDDTQRAGHESASWDRHSLSAQRAHTHGRRVRHSSSDSSCSDSTAESISSSLHSRSPSQSPEVHPDPASPINTQPPHRNNKEPPVTQWQLDKWLKKSRKKSASSEQDPSQSAPGRPPSPHTLRAPSPARAWDSNQEYSPSQSPVLSPQFDYSHNNSPLPSPGYSYCPSPSPFTSTCPSPSPSPRHIPVCSPVPSVCPSPFGSPRASRSPSPISRGPPRSPSPSLPAPSRVSHYPKSQNQTQPNVTTSTQRTKVRPWIAPSPNNNTKSKHTSDTYHQQNRPKTRPTHDQDQGQRKSKTSVVLTANQSQSHKPRPKPNFHPNPTKQLSEAPKAKSTAHLEPTQDSRPNHKPPFQRSSQHSPTRAKHLVHNSRETNTGHSSHSQSTSRAVSNLNPRSSPSQKHRSKSWEAPGPDSVHVNHTKTPQKKPQSKEQEVDHRRDHLTRTEGRKHERKEDRHRDKQQGKPEQKEDRRLAEEQLLRRPWIQSSAEEEDDEEEGDTERQRRRREDTAREESRRKKEQHHRREWQPGQTKQRAATNNSERHRLPDNSHHQERTKRGGRSEEERELQTSSPSSHSSTPHRPPSSSSASSSSNSDSESEYQAPIAKAPADSTSHKRLIRKKQQGPGRPDAHGPKVVHPRGPSSGNPGEGQHSEGRQKLYTLVPFGRGDKAAPSSQRGLRNLVVHIDLCLLKRVPDSTTNSPVKKTPPLSSSTKDKQREAMKHLCVPETKDGKRKRKLENGVSHRESKRSLSFVTDLSGQAESSSVTAENFETETTHNGYLEEYLDSKSPLSPLSPLPQSPEPTKPTSKTKTAEHHHSHKNRDKNKESAIKPKMEVECVKVSRPQPPPESWGPAGHRGTVPNHETPHCAEYYLHEAKRMKHRADAMVDKLGKAVNYVDAALSFMECGKAMEEGPLEAKSPYTMYSETVELIRYAMRLKSNSGPGARQEDKQLAVLCFRCLALLYWQMFRLKKDHALKYSKVLLDYFKSPPKEPPTAPCWNDSEKGSAGPPPPLSPNAKHLGRSSHGGSSSAPLISIPQRIHQMAANHLNITNSVLYSYEYWEVADNLAKENKEFFNYLNTLSGPLTLHSSITHAVQYTRQALQWIRISAKLS</sequence>
<dbReference type="InParanoid" id="A0A6P7H1R2"/>
<feature type="compositionally biased region" description="Basic and acidic residues" evidence="5">
    <location>
        <begin position="815"/>
        <end position="824"/>
    </location>
</feature>
<feature type="compositionally biased region" description="Basic and acidic residues" evidence="5">
    <location>
        <begin position="840"/>
        <end position="851"/>
    </location>
</feature>
<evidence type="ECO:0000313" key="8">
    <source>
        <dbReference type="Proteomes" id="UP000515145"/>
    </source>
</evidence>
<name>A0A6P7H1R2_9TELE</name>
<dbReference type="AlphaFoldDB" id="A0A6P7H1R2"/>
<feature type="compositionally biased region" description="Polar residues" evidence="5">
    <location>
        <begin position="477"/>
        <end position="503"/>
    </location>
</feature>
<keyword evidence="8" id="KW-1185">Reference proteome</keyword>
<reference evidence="9" key="1">
    <citation type="submission" date="2025-08" db="UniProtKB">
        <authorList>
            <consortium name="RefSeq"/>
        </authorList>
    </citation>
    <scope>IDENTIFICATION</scope>
</reference>
<feature type="signal peptide" evidence="6">
    <location>
        <begin position="1"/>
        <end position="28"/>
    </location>
</feature>